<evidence type="ECO:0000313" key="17">
    <source>
        <dbReference type="EMBL" id="SUM31779.1"/>
    </source>
</evidence>
<dbReference type="Gene3D" id="1.10.730.10">
    <property type="entry name" value="Isoleucyl-tRNA Synthetase, Domain 1"/>
    <property type="match status" value="1"/>
</dbReference>
<evidence type="ECO:0000313" key="16">
    <source>
        <dbReference type="EMBL" id="GEQ04331.1"/>
    </source>
</evidence>
<dbReference type="Gene3D" id="3.30.1360.70">
    <property type="entry name" value="Arginyl tRNA synthetase N-terminal domain"/>
    <property type="match status" value="1"/>
</dbReference>
<dbReference type="Pfam" id="PF03485">
    <property type="entry name" value="Arg_tRNA_synt_N"/>
    <property type="match status" value="1"/>
</dbReference>
<evidence type="ECO:0000256" key="9">
    <source>
        <dbReference type="ARBA" id="ARBA00023146"/>
    </source>
</evidence>
<evidence type="ECO:0000256" key="11">
    <source>
        <dbReference type="ARBA" id="ARBA00049339"/>
    </source>
</evidence>
<dbReference type="PANTHER" id="PTHR11956:SF5">
    <property type="entry name" value="ARGININE--TRNA LIGASE, CYTOPLASMIC"/>
    <property type="match status" value="1"/>
</dbReference>
<evidence type="ECO:0000256" key="1">
    <source>
        <dbReference type="ARBA" id="ARBA00004496"/>
    </source>
</evidence>
<dbReference type="PRINTS" id="PR01038">
    <property type="entry name" value="TRNASYNTHARG"/>
</dbReference>
<dbReference type="PROSITE" id="PS00178">
    <property type="entry name" value="AA_TRNA_LIGASE_I"/>
    <property type="match status" value="1"/>
</dbReference>
<evidence type="ECO:0000256" key="5">
    <source>
        <dbReference type="ARBA" id="ARBA00022598"/>
    </source>
</evidence>
<dbReference type="Pfam" id="PF05746">
    <property type="entry name" value="DALR_1"/>
    <property type="match status" value="1"/>
</dbReference>
<comment type="catalytic activity">
    <reaction evidence="10">
        <text>tRNA(Ile) + L-isoleucine + ATP = L-isoleucyl-tRNA(Ile) + AMP + diphosphate</text>
        <dbReference type="Rhea" id="RHEA:11060"/>
        <dbReference type="Rhea" id="RHEA-COMP:9666"/>
        <dbReference type="Rhea" id="RHEA-COMP:9695"/>
        <dbReference type="ChEBI" id="CHEBI:30616"/>
        <dbReference type="ChEBI" id="CHEBI:33019"/>
        <dbReference type="ChEBI" id="CHEBI:58045"/>
        <dbReference type="ChEBI" id="CHEBI:78442"/>
        <dbReference type="ChEBI" id="CHEBI:78528"/>
        <dbReference type="ChEBI" id="CHEBI:456215"/>
        <dbReference type="EC" id="6.1.1.5"/>
    </reaction>
</comment>
<keyword evidence="9 12" id="KW-0030">Aminoacyl-tRNA synthetase</keyword>
<dbReference type="SMART" id="SM00836">
    <property type="entry name" value="DALR_1"/>
    <property type="match status" value="1"/>
</dbReference>
<keyword evidence="6 12" id="KW-0547">Nucleotide-binding</keyword>
<evidence type="ECO:0000259" key="15">
    <source>
        <dbReference type="SMART" id="SM01016"/>
    </source>
</evidence>
<dbReference type="InterPro" id="IPR001412">
    <property type="entry name" value="aa-tRNA-synth_I_CS"/>
</dbReference>
<dbReference type="PANTHER" id="PTHR11956">
    <property type="entry name" value="ARGINYL-TRNA SYNTHETASE"/>
    <property type="match status" value="1"/>
</dbReference>
<keyword evidence="5 12" id="KW-0436">Ligase</keyword>
<evidence type="ECO:0000256" key="7">
    <source>
        <dbReference type="ARBA" id="ARBA00022840"/>
    </source>
</evidence>
<dbReference type="GeneID" id="93846056"/>
<dbReference type="FunFam" id="1.10.730.10:FF:000008">
    <property type="entry name" value="Arginine--tRNA ligase"/>
    <property type="match status" value="1"/>
</dbReference>
<gene>
    <name evidence="12 17" type="primary">argS</name>
    <name evidence="17" type="ORF">NCTC12195_01215</name>
    <name evidence="16" type="ORF">SGA02_01590</name>
</gene>
<evidence type="ECO:0000256" key="3">
    <source>
        <dbReference type="ARBA" id="ARBA00011245"/>
    </source>
</evidence>
<accession>A0A0D0QZ15</accession>
<dbReference type="SUPFAM" id="SSF52374">
    <property type="entry name" value="Nucleotidylyl transferase"/>
    <property type="match status" value="1"/>
</dbReference>
<keyword evidence="8 12" id="KW-0648">Protein biosynthesis</keyword>
<reference evidence="16 19" key="2">
    <citation type="submission" date="2019-07" db="EMBL/GenBank/DDBJ databases">
        <title>Whole genome shotgun sequence of Staphylococcus gallinarum NBRC 109767.</title>
        <authorList>
            <person name="Hosoyama A."/>
            <person name="Uohara A."/>
            <person name="Ohji S."/>
            <person name="Ichikawa N."/>
        </authorList>
    </citation>
    <scope>NUCLEOTIDE SEQUENCE [LARGE SCALE GENOMIC DNA]</scope>
    <source>
        <strain evidence="16 19">NBRC 109767</strain>
    </source>
</reference>
<feature type="short sequence motif" description="'HIGH' region" evidence="12">
    <location>
        <begin position="132"/>
        <end position="142"/>
    </location>
</feature>
<dbReference type="InterPro" id="IPR014729">
    <property type="entry name" value="Rossmann-like_a/b/a_fold"/>
</dbReference>
<evidence type="ECO:0000256" key="6">
    <source>
        <dbReference type="ARBA" id="ARBA00022741"/>
    </source>
</evidence>
<sequence length="555" mass="62797">MNIIEQVKQTLIDEINNSIQKAQLADAEQIPEIKIEIPKDNKNGDYSSNIAMVLTKIAKRNPREIAQAIVDNLDTTAANVEKVDIAGPGFINFYLDNAYLTEIIVQAIQKGDEFGYTDTPNGKNVLLEYVSANPTGDLHIGHARNAAVGDTLANILTAAGFNVTREYYINDAGNQITNLARSIEARYFEALGDNTVSMPEDGYHGKDIINIGKDLAEKQPELKDLSQDERIKTFRQLGVDYEMTKLRKDLADFNTHYDNWFSETSLYEKGEIDAVLEKMTELGYTYEEDGATWLRTTDFKDDKDRVLIKKDGNYTYFLPDIAYHFDKIERGNDILINLFGADHHGYINRLKASLETFGVDSNRLEIQIMQMVRLMQDGEEVKMSKRTGNAITLREIMDEVGVDAARYFLTMRSPDTHFDFDMELAKQESQDNPVYYAQYAHARICSILKQAAERGITPSTDVNFKLINNEKAFELLKKVAEFESAIQSAAEQRAPHRITNYIQDLAAHFHRFYNAEKVLTDDTEKTKAHIALIDAVKITLHNALNLVGVTAPESM</sequence>
<dbReference type="RefSeq" id="WP_042738090.1">
    <property type="nucleotide sequence ID" value="NZ_BKAX01000001.1"/>
</dbReference>
<dbReference type="GO" id="GO:0005524">
    <property type="term" value="F:ATP binding"/>
    <property type="evidence" value="ECO:0007669"/>
    <property type="project" value="UniProtKB-UniRule"/>
</dbReference>
<dbReference type="InterPro" id="IPR036695">
    <property type="entry name" value="Arg-tRNA-synth_N_sf"/>
</dbReference>
<evidence type="ECO:0000256" key="2">
    <source>
        <dbReference type="ARBA" id="ARBA00005594"/>
    </source>
</evidence>
<evidence type="ECO:0000313" key="18">
    <source>
        <dbReference type="Proteomes" id="UP000255277"/>
    </source>
</evidence>
<keyword evidence="19" id="KW-1185">Reference proteome</keyword>
<name>A0A0D0QZ15_STAGA</name>
<dbReference type="InterPro" id="IPR035684">
    <property type="entry name" value="ArgRS_core"/>
</dbReference>
<dbReference type="GO" id="GO:0004814">
    <property type="term" value="F:arginine-tRNA ligase activity"/>
    <property type="evidence" value="ECO:0007669"/>
    <property type="project" value="UniProtKB-UniRule"/>
</dbReference>
<dbReference type="OrthoDB" id="9805987at2"/>
<evidence type="ECO:0000256" key="8">
    <source>
        <dbReference type="ARBA" id="ARBA00022917"/>
    </source>
</evidence>
<protein>
    <recommendedName>
        <fullName evidence="12">Arginine--tRNA ligase</fullName>
        <ecNumber evidence="12">6.1.1.19</ecNumber>
    </recommendedName>
    <alternativeName>
        <fullName evidence="12">Arginyl-tRNA synthetase</fullName>
        <shortName evidence="12">ArgRS</shortName>
    </alternativeName>
</protein>
<dbReference type="GO" id="GO:0006420">
    <property type="term" value="P:arginyl-tRNA aminoacylation"/>
    <property type="evidence" value="ECO:0007669"/>
    <property type="project" value="UniProtKB-UniRule"/>
</dbReference>
<dbReference type="InterPro" id="IPR005148">
    <property type="entry name" value="Arg-tRNA-synth_N"/>
</dbReference>
<dbReference type="STRING" id="1293.SH09_02735"/>
<dbReference type="NCBIfam" id="TIGR00456">
    <property type="entry name" value="argS"/>
    <property type="match status" value="1"/>
</dbReference>
<comment type="subcellular location">
    <subcellularLocation>
        <location evidence="1 12">Cytoplasm</location>
    </subcellularLocation>
</comment>
<dbReference type="InterPro" id="IPR008909">
    <property type="entry name" value="DALR_anticod-bd"/>
</dbReference>
<comment type="subunit">
    <text evidence="3 12">Monomer.</text>
</comment>
<evidence type="ECO:0000259" key="14">
    <source>
        <dbReference type="SMART" id="SM00836"/>
    </source>
</evidence>
<dbReference type="FunFam" id="3.30.1360.70:FF:000003">
    <property type="entry name" value="Arginine--tRNA ligase"/>
    <property type="match status" value="1"/>
</dbReference>
<dbReference type="Gene3D" id="3.40.50.620">
    <property type="entry name" value="HUPs"/>
    <property type="match status" value="1"/>
</dbReference>
<evidence type="ECO:0000313" key="19">
    <source>
        <dbReference type="Proteomes" id="UP000321057"/>
    </source>
</evidence>
<feature type="domain" description="Arginyl tRNA synthetase N-terminal" evidence="15">
    <location>
        <begin position="9"/>
        <end position="95"/>
    </location>
</feature>
<feature type="domain" description="DALR anticodon binding" evidence="14">
    <location>
        <begin position="437"/>
        <end position="555"/>
    </location>
</feature>
<dbReference type="InterPro" id="IPR001278">
    <property type="entry name" value="Arg-tRNA-ligase"/>
</dbReference>
<organism evidence="17 18">
    <name type="scientific">Staphylococcus gallinarum</name>
    <dbReference type="NCBI Taxonomy" id="1293"/>
    <lineage>
        <taxon>Bacteria</taxon>
        <taxon>Bacillati</taxon>
        <taxon>Bacillota</taxon>
        <taxon>Bacilli</taxon>
        <taxon>Bacillales</taxon>
        <taxon>Staphylococcaceae</taxon>
        <taxon>Staphylococcus</taxon>
    </lineage>
</organism>
<dbReference type="Proteomes" id="UP000255277">
    <property type="component" value="Unassembled WGS sequence"/>
</dbReference>
<dbReference type="AlphaFoldDB" id="A0A0D0QZ15"/>
<dbReference type="FunFam" id="3.40.50.620:FF:000062">
    <property type="entry name" value="Arginine--tRNA ligase"/>
    <property type="match status" value="1"/>
</dbReference>
<keyword evidence="7 12" id="KW-0067">ATP-binding</keyword>
<dbReference type="SUPFAM" id="SSF47323">
    <property type="entry name" value="Anticodon-binding domain of a subclass of class I aminoacyl-tRNA synthetases"/>
    <property type="match status" value="1"/>
</dbReference>
<dbReference type="GO" id="GO:0005737">
    <property type="term" value="C:cytoplasm"/>
    <property type="evidence" value="ECO:0007669"/>
    <property type="project" value="UniProtKB-SubCell"/>
</dbReference>
<dbReference type="CDD" id="cd07956">
    <property type="entry name" value="Anticodon_Ia_Arg"/>
    <property type="match status" value="1"/>
</dbReference>
<keyword evidence="4 12" id="KW-0963">Cytoplasm</keyword>
<reference evidence="17 18" key="1">
    <citation type="submission" date="2018-06" db="EMBL/GenBank/DDBJ databases">
        <authorList>
            <consortium name="Pathogen Informatics"/>
            <person name="Doyle S."/>
        </authorList>
    </citation>
    <scope>NUCLEOTIDE SEQUENCE [LARGE SCALE GENOMIC DNA]</scope>
    <source>
        <strain evidence="17 18">NCTC12195</strain>
    </source>
</reference>
<evidence type="ECO:0000256" key="4">
    <source>
        <dbReference type="ARBA" id="ARBA00022490"/>
    </source>
</evidence>
<dbReference type="CDD" id="cd00671">
    <property type="entry name" value="ArgRS_core"/>
    <property type="match status" value="1"/>
</dbReference>
<comment type="similarity">
    <text evidence="2 12 13">Belongs to the class-I aminoacyl-tRNA synthetase family.</text>
</comment>
<dbReference type="InterPro" id="IPR009080">
    <property type="entry name" value="tRNAsynth_Ia_anticodon-bd"/>
</dbReference>
<dbReference type="Proteomes" id="UP000321057">
    <property type="component" value="Unassembled WGS sequence"/>
</dbReference>
<dbReference type="HAMAP" id="MF_00123">
    <property type="entry name" value="Arg_tRNA_synth"/>
    <property type="match status" value="1"/>
</dbReference>
<dbReference type="EC" id="6.1.1.19" evidence="12"/>
<dbReference type="Pfam" id="PF00750">
    <property type="entry name" value="tRNA-synt_1d"/>
    <property type="match status" value="1"/>
</dbReference>
<evidence type="ECO:0000256" key="10">
    <source>
        <dbReference type="ARBA" id="ARBA00048359"/>
    </source>
</evidence>
<evidence type="ECO:0000256" key="13">
    <source>
        <dbReference type="RuleBase" id="RU363038"/>
    </source>
</evidence>
<dbReference type="EMBL" id="BKAX01000001">
    <property type="protein sequence ID" value="GEQ04331.1"/>
    <property type="molecule type" value="Genomic_DNA"/>
</dbReference>
<comment type="catalytic activity">
    <reaction evidence="11 12">
        <text>tRNA(Arg) + L-arginine + ATP = L-arginyl-tRNA(Arg) + AMP + diphosphate</text>
        <dbReference type="Rhea" id="RHEA:20301"/>
        <dbReference type="Rhea" id="RHEA-COMP:9658"/>
        <dbReference type="Rhea" id="RHEA-COMP:9673"/>
        <dbReference type="ChEBI" id="CHEBI:30616"/>
        <dbReference type="ChEBI" id="CHEBI:32682"/>
        <dbReference type="ChEBI" id="CHEBI:33019"/>
        <dbReference type="ChEBI" id="CHEBI:78442"/>
        <dbReference type="ChEBI" id="CHEBI:78513"/>
        <dbReference type="ChEBI" id="CHEBI:456215"/>
        <dbReference type="EC" id="6.1.1.19"/>
    </reaction>
</comment>
<dbReference type="EMBL" id="UHDK01000001">
    <property type="protein sequence ID" value="SUM31779.1"/>
    <property type="molecule type" value="Genomic_DNA"/>
</dbReference>
<proteinExistence type="inferred from homology"/>
<dbReference type="SMART" id="SM01016">
    <property type="entry name" value="Arg_tRNA_synt_N"/>
    <property type="match status" value="1"/>
</dbReference>
<dbReference type="SUPFAM" id="SSF55190">
    <property type="entry name" value="Arginyl-tRNA synthetase (ArgRS), N-terminal 'additional' domain"/>
    <property type="match status" value="1"/>
</dbReference>
<evidence type="ECO:0000256" key="12">
    <source>
        <dbReference type="HAMAP-Rule" id="MF_00123"/>
    </source>
</evidence>
<dbReference type="GO" id="GO:0004822">
    <property type="term" value="F:isoleucine-tRNA ligase activity"/>
    <property type="evidence" value="ECO:0007669"/>
    <property type="project" value="UniProtKB-EC"/>
</dbReference>